<reference evidence="1" key="1">
    <citation type="submission" date="2022-06" db="EMBL/GenBank/DDBJ databases">
        <title>Draft genome sequence of Burkholderia glumae strain GR20004 isolated from rice panicle showing bacterial panicle blight.</title>
        <authorList>
            <person name="Choi S.Y."/>
            <person name="Lee Y.H."/>
        </authorList>
    </citation>
    <scope>NUCLEOTIDE SEQUENCE</scope>
    <source>
        <strain evidence="1">GR20004</strain>
        <plasmid evidence="1">unnamed2</plasmid>
    </source>
</reference>
<dbReference type="EMBL" id="CP099585">
    <property type="protein sequence ID" value="USS44331.1"/>
    <property type="molecule type" value="Genomic_DNA"/>
</dbReference>
<evidence type="ECO:0000313" key="2">
    <source>
        <dbReference type="Proteomes" id="UP001056386"/>
    </source>
</evidence>
<dbReference type="RefSeq" id="WP_252836641.1">
    <property type="nucleotide sequence ID" value="NZ_CP099585.1"/>
</dbReference>
<protein>
    <submittedName>
        <fullName evidence="1">Uncharacterized protein</fullName>
    </submittedName>
</protein>
<accession>A0ABY5BFH4</accession>
<geneLocation type="plasmid" evidence="1 2">
    <name>unnamed2</name>
</geneLocation>
<name>A0ABY5BFH4_BURGL</name>
<evidence type="ECO:0000313" key="1">
    <source>
        <dbReference type="EMBL" id="USS44331.1"/>
    </source>
</evidence>
<keyword evidence="2" id="KW-1185">Reference proteome</keyword>
<organism evidence="1 2">
    <name type="scientific">Burkholderia glumae</name>
    <name type="common">Pseudomonas glumae</name>
    <dbReference type="NCBI Taxonomy" id="337"/>
    <lineage>
        <taxon>Bacteria</taxon>
        <taxon>Pseudomonadati</taxon>
        <taxon>Pseudomonadota</taxon>
        <taxon>Betaproteobacteria</taxon>
        <taxon>Burkholderiales</taxon>
        <taxon>Burkholderiaceae</taxon>
        <taxon>Burkholderia</taxon>
    </lineage>
</organism>
<dbReference type="Proteomes" id="UP001056386">
    <property type="component" value="Plasmid unnamed2"/>
</dbReference>
<keyword evidence="1" id="KW-0614">Plasmid</keyword>
<proteinExistence type="predicted"/>
<gene>
    <name evidence="1" type="ORF">NFI99_13080</name>
</gene>
<sequence length="61" mass="6384">MLKSHLRLLTAVDRLIVTADRHPAGARRVVQLARLGCGGVGLAVLLAALELVRVCLSLVAG</sequence>